<sequence>MEVQKFRKNLSTGDVRPSKITTRSYTLDRESAIRKKINACQKEHLRFELKPGKNFVIELSTGAYETLKSSSSNTIHRTIKQEENKKENQVKEIICEEEYVSPLKVDEINNADTNQAILETIKNKQSIKDRNKASSSPLETDTNNTPDNFMCPCCNKYVEEGIRCDRCDYWNHFQCEKLTSKTREKEFIHKDYICTLCNDDILYDTRTLVESEPVVQEN</sequence>
<dbReference type="EMBL" id="UYJE01004254">
    <property type="protein sequence ID" value="VDI26428.1"/>
    <property type="molecule type" value="Genomic_DNA"/>
</dbReference>
<dbReference type="AlphaFoldDB" id="A0A8B6E0A1"/>
<dbReference type="InterPro" id="IPR011011">
    <property type="entry name" value="Znf_FYVE_PHD"/>
</dbReference>
<protein>
    <recommendedName>
        <fullName evidence="3">PHD-type domain-containing protein</fullName>
    </recommendedName>
</protein>
<accession>A0A8B6E0A1</accession>
<organism evidence="1 2">
    <name type="scientific">Mytilus galloprovincialis</name>
    <name type="common">Mediterranean mussel</name>
    <dbReference type="NCBI Taxonomy" id="29158"/>
    <lineage>
        <taxon>Eukaryota</taxon>
        <taxon>Metazoa</taxon>
        <taxon>Spiralia</taxon>
        <taxon>Lophotrochozoa</taxon>
        <taxon>Mollusca</taxon>
        <taxon>Bivalvia</taxon>
        <taxon>Autobranchia</taxon>
        <taxon>Pteriomorphia</taxon>
        <taxon>Mytilida</taxon>
        <taxon>Mytiloidea</taxon>
        <taxon>Mytilidae</taxon>
        <taxon>Mytilinae</taxon>
        <taxon>Mytilus</taxon>
    </lineage>
</organism>
<dbReference type="SUPFAM" id="SSF57903">
    <property type="entry name" value="FYVE/PHD zinc finger"/>
    <property type="match status" value="1"/>
</dbReference>
<dbReference type="Gene3D" id="3.30.40.10">
    <property type="entry name" value="Zinc/RING finger domain, C3HC4 (zinc finger)"/>
    <property type="match status" value="1"/>
</dbReference>
<comment type="caution">
    <text evidence="1">The sequence shown here is derived from an EMBL/GenBank/DDBJ whole genome shotgun (WGS) entry which is preliminary data.</text>
</comment>
<keyword evidence="2" id="KW-1185">Reference proteome</keyword>
<evidence type="ECO:0000313" key="2">
    <source>
        <dbReference type="Proteomes" id="UP000596742"/>
    </source>
</evidence>
<dbReference type="InterPro" id="IPR013083">
    <property type="entry name" value="Znf_RING/FYVE/PHD"/>
</dbReference>
<proteinExistence type="predicted"/>
<evidence type="ECO:0008006" key="3">
    <source>
        <dbReference type="Google" id="ProtNLM"/>
    </source>
</evidence>
<evidence type="ECO:0000313" key="1">
    <source>
        <dbReference type="EMBL" id="VDI26428.1"/>
    </source>
</evidence>
<gene>
    <name evidence="1" type="ORF">MGAL_10B085518</name>
</gene>
<name>A0A8B6E0A1_MYTGA</name>
<dbReference type="CDD" id="cd15517">
    <property type="entry name" value="PHD_TCF19_like"/>
    <property type="match status" value="1"/>
</dbReference>
<dbReference type="Proteomes" id="UP000596742">
    <property type="component" value="Unassembled WGS sequence"/>
</dbReference>
<reference evidence="1" key="1">
    <citation type="submission" date="2018-11" db="EMBL/GenBank/DDBJ databases">
        <authorList>
            <person name="Alioto T."/>
            <person name="Alioto T."/>
        </authorList>
    </citation>
    <scope>NUCLEOTIDE SEQUENCE</scope>
</reference>